<evidence type="ECO:0000313" key="2">
    <source>
        <dbReference type="EMBL" id="SMF93303.1"/>
    </source>
</evidence>
<dbReference type="EMBL" id="FXAM01000001">
    <property type="protein sequence ID" value="SMF93303.1"/>
    <property type="molecule type" value="Genomic_DNA"/>
</dbReference>
<feature type="transmembrane region" description="Helical" evidence="1">
    <location>
        <begin position="134"/>
        <end position="153"/>
    </location>
</feature>
<dbReference type="RefSeq" id="WP_085209767.1">
    <property type="nucleotide sequence ID" value="NZ_FXAM01000001.1"/>
</dbReference>
<name>A0A1Y6CXL7_9GAMM</name>
<dbReference type="Proteomes" id="UP000192923">
    <property type="component" value="Unassembled WGS sequence"/>
</dbReference>
<dbReference type="AlphaFoldDB" id="A0A1Y6CXL7"/>
<evidence type="ECO:0000313" key="3">
    <source>
        <dbReference type="Proteomes" id="UP000192923"/>
    </source>
</evidence>
<reference evidence="2 3" key="1">
    <citation type="submission" date="2016-12" db="EMBL/GenBank/DDBJ databases">
        <authorList>
            <person name="Song W.-J."/>
            <person name="Kurnit D.M."/>
        </authorList>
    </citation>
    <scope>NUCLEOTIDE SEQUENCE [LARGE SCALE GENOMIC DNA]</scope>
    <source>
        <strain evidence="2 3">175</strain>
    </source>
</reference>
<organism evidence="2 3">
    <name type="scientific">Methylomagnum ishizawai</name>
    <dbReference type="NCBI Taxonomy" id="1760988"/>
    <lineage>
        <taxon>Bacteria</taxon>
        <taxon>Pseudomonadati</taxon>
        <taxon>Pseudomonadota</taxon>
        <taxon>Gammaproteobacteria</taxon>
        <taxon>Methylococcales</taxon>
        <taxon>Methylococcaceae</taxon>
        <taxon>Methylomagnum</taxon>
    </lineage>
</organism>
<protein>
    <submittedName>
        <fullName evidence="2">Uncharacterized membrane protein</fullName>
    </submittedName>
</protein>
<dbReference type="STRING" id="1760988.SAMN02949497_0580"/>
<evidence type="ECO:0000256" key="1">
    <source>
        <dbReference type="SAM" id="Phobius"/>
    </source>
</evidence>
<feature type="transmembrane region" description="Helical" evidence="1">
    <location>
        <begin position="56"/>
        <end position="76"/>
    </location>
</feature>
<feature type="transmembrane region" description="Helical" evidence="1">
    <location>
        <begin position="82"/>
        <end position="100"/>
    </location>
</feature>
<keyword evidence="1" id="KW-0812">Transmembrane</keyword>
<gene>
    <name evidence="2" type="ORF">SAMN02949497_0580</name>
</gene>
<sequence>MAQARLPLFTALALGFPLLSFALLQSGLLPPVWLGLPNGVLALGLLLGLCVEGAAWVRAVAIGMGAGLASAGLALWPGDAVAVFPVVVNLLVGWLFLSTLRRGHEPLITRIARLARNGEPMADALLLYTRRLTAAWAGLFCLLALNATALAVFTSTRTVVLFGNTLDYALMALFFLGEYLYRRRRYRDYRHVGLSQVIRTLLRHGWLARENPPAPRTDAVSQRS</sequence>
<feature type="transmembrane region" description="Helical" evidence="1">
    <location>
        <begin position="159"/>
        <end position="181"/>
    </location>
</feature>
<keyword evidence="3" id="KW-1185">Reference proteome</keyword>
<accession>A0A1Y6CXL7</accession>
<proteinExistence type="predicted"/>
<keyword evidence="1" id="KW-1133">Transmembrane helix</keyword>
<keyword evidence="1" id="KW-0472">Membrane</keyword>
<feature type="transmembrane region" description="Helical" evidence="1">
    <location>
        <begin position="32"/>
        <end position="49"/>
    </location>
</feature>